<evidence type="ECO:0000256" key="1">
    <source>
        <dbReference type="SAM" id="SignalP"/>
    </source>
</evidence>
<dbReference type="EMBL" id="DXEQ01000317">
    <property type="protein sequence ID" value="HIX73411.1"/>
    <property type="molecule type" value="Genomic_DNA"/>
</dbReference>
<evidence type="ECO:0000313" key="3">
    <source>
        <dbReference type="Proteomes" id="UP000886805"/>
    </source>
</evidence>
<dbReference type="Proteomes" id="UP000886805">
    <property type="component" value="Unassembled WGS sequence"/>
</dbReference>
<comment type="caution">
    <text evidence="2">The sequence shown here is derived from an EMBL/GenBank/DDBJ whole genome shotgun (WGS) entry which is preliminary data.</text>
</comment>
<feature type="chain" id="PRO_5038402618" evidence="1">
    <location>
        <begin position="26"/>
        <end position="86"/>
    </location>
</feature>
<gene>
    <name evidence="2" type="ORF">H9849_10370</name>
</gene>
<feature type="non-terminal residue" evidence="2">
    <location>
        <position position="86"/>
    </location>
</feature>
<feature type="signal peptide" evidence="1">
    <location>
        <begin position="1"/>
        <end position="25"/>
    </location>
</feature>
<keyword evidence="1" id="KW-0732">Signal</keyword>
<organism evidence="2 3">
    <name type="scientific">Candidatus Anaerobutyricum stercoripullorum</name>
    <dbReference type="NCBI Taxonomy" id="2838456"/>
    <lineage>
        <taxon>Bacteria</taxon>
        <taxon>Bacillati</taxon>
        <taxon>Bacillota</taxon>
        <taxon>Clostridia</taxon>
        <taxon>Lachnospirales</taxon>
        <taxon>Lachnospiraceae</taxon>
        <taxon>Anaerobutyricum</taxon>
    </lineage>
</organism>
<sequence>MKKFRKSIGLFAAAFALCLTFAVGAKVNAADVQMQIGDADAGNKVQTMAIPNFAVSYISSDKTSASFSIAYNYNGQVTRIGVFDAN</sequence>
<reference evidence="2" key="1">
    <citation type="journal article" date="2021" name="PeerJ">
        <title>Extensive microbial diversity within the chicken gut microbiome revealed by metagenomics and culture.</title>
        <authorList>
            <person name="Gilroy R."/>
            <person name="Ravi A."/>
            <person name="Getino M."/>
            <person name="Pursley I."/>
            <person name="Horton D.L."/>
            <person name="Alikhan N.F."/>
            <person name="Baker D."/>
            <person name="Gharbi K."/>
            <person name="Hall N."/>
            <person name="Watson M."/>
            <person name="Adriaenssens E.M."/>
            <person name="Foster-Nyarko E."/>
            <person name="Jarju S."/>
            <person name="Secka A."/>
            <person name="Antonio M."/>
            <person name="Oren A."/>
            <person name="Chaudhuri R.R."/>
            <person name="La Ragione R."/>
            <person name="Hildebrand F."/>
            <person name="Pallen M.J."/>
        </authorList>
    </citation>
    <scope>NUCLEOTIDE SEQUENCE</scope>
    <source>
        <strain evidence="2">ChiSxjej3B15-1167</strain>
    </source>
</reference>
<evidence type="ECO:0000313" key="2">
    <source>
        <dbReference type="EMBL" id="HIX73411.1"/>
    </source>
</evidence>
<protein>
    <submittedName>
        <fullName evidence="2">Uncharacterized protein</fullName>
    </submittedName>
</protein>
<proteinExistence type="predicted"/>
<dbReference type="AlphaFoldDB" id="A0A9D1X6I1"/>
<reference evidence="2" key="2">
    <citation type="submission" date="2021-04" db="EMBL/GenBank/DDBJ databases">
        <authorList>
            <person name="Gilroy R."/>
        </authorList>
    </citation>
    <scope>NUCLEOTIDE SEQUENCE</scope>
    <source>
        <strain evidence="2">ChiSxjej3B15-1167</strain>
    </source>
</reference>
<name>A0A9D1X6I1_9FIRM</name>
<accession>A0A9D1X6I1</accession>